<dbReference type="InterPro" id="IPR039904">
    <property type="entry name" value="TRANK1"/>
</dbReference>
<keyword evidence="2 5" id="KW-0378">Hydrolase</keyword>
<proteinExistence type="predicted"/>
<protein>
    <recommendedName>
        <fullName evidence="7">UvrD-like helicase ATP-binding domain-containing protein</fullName>
    </recommendedName>
</protein>
<dbReference type="Gene3D" id="3.40.50.300">
    <property type="entry name" value="P-loop containing nucleotide triphosphate hydrolases"/>
    <property type="match status" value="2"/>
</dbReference>
<evidence type="ECO:0000256" key="5">
    <source>
        <dbReference type="PROSITE-ProRule" id="PRU00560"/>
    </source>
</evidence>
<gene>
    <name evidence="8" type="ORF">EST38_g11783</name>
</gene>
<dbReference type="PANTHER" id="PTHR21529:SF4">
    <property type="entry name" value="TPR AND ANKYRIN REPEAT-CONTAINING PROTEIN 1"/>
    <property type="match status" value="1"/>
</dbReference>
<evidence type="ECO:0000259" key="7">
    <source>
        <dbReference type="PROSITE" id="PS51198"/>
    </source>
</evidence>
<feature type="domain" description="UvrD-like helicase ATP-binding" evidence="7">
    <location>
        <begin position="479"/>
        <end position="840"/>
    </location>
</feature>
<evidence type="ECO:0000256" key="6">
    <source>
        <dbReference type="SAM" id="MobiDB-lite"/>
    </source>
</evidence>
<dbReference type="GO" id="GO:0005524">
    <property type="term" value="F:ATP binding"/>
    <property type="evidence" value="ECO:0007669"/>
    <property type="project" value="UniProtKB-UniRule"/>
</dbReference>
<dbReference type="Proteomes" id="UP000290288">
    <property type="component" value="Unassembled WGS sequence"/>
</dbReference>
<dbReference type="PANTHER" id="PTHR21529">
    <property type="entry name" value="MAMMARY TURMOR VIRUS RECEPTOR HOMOLOG 1, 2 MTVR1, 2"/>
    <property type="match status" value="1"/>
</dbReference>
<dbReference type="STRING" id="2316362.A0A4Q2D412"/>
<feature type="region of interest" description="Disordered" evidence="6">
    <location>
        <begin position="238"/>
        <end position="265"/>
    </location>
</feature>
<dbReference type="SUPFAM" id="SSF48452">
    <property type="entry name" value="TPR-like"/>
    <property type="match status" value="1"/>
</dbReference>
<dbReference type="InterPro" id="IPR027417">
    <property type="entry name" value="P-loop_NTPase"/>
</dbReference>
<sequence>MKPDARNALPERWLSKLCSKLSSAQSVEDVQSILDRLDISLLSDSQVETVLRQLLDTAEHKQLLELVLASWLLESFPKYLVDDFQALIHCEILKRLSYFLASLPCAFDRERQLFLSESRLQVEKTPHVLKYMVDLARNEIEDVDDVDEADSDGFAIRNKQKQYQQKKAHKTKMRNSGLEEQDLALLNVTDPQTEEEASFNAWSLLDILKRTLSEYFDLLREPEICLTIQRMAVDSVPTNAGDHEARNQQPANGSAPEEAPADSTPAAYPCIQPMTAALYFESASGFGEWQILISSRADRDLRNARRSDAKFFKIVIKKIIKLSNGHFSDDNQRRLNKSDVQFPVFEAKMTGATRLVYQIDCIPEYDNNYERQVIKIFGIFTHTKNKRFWDSMGYQLSKKGKTYRDRCTFRNRPHHRGDYAIPPASFPLLENEVPDNNIIPELPKEDLDEIHSLLVLEKFVTLSKELLKSIFVDLDVAHVFNVTPQEKEIIEHPHSCYVIGRSGTGKTTTMLFKMLGIERAYAQQSEISSVARPRQIFVTQSRVLATRVEEYFSKLLQSLAAAKKSKEELKEIAEQKKFQEEGDITLYDVEDDVVNRKAGLPQKFSLLQGEHFPLFLTFERLCQLLEGDIENTLDVFGDNRSQLVTYNVFFEQYWPRFPQGLTKNLDPALVFSEFLGVIKGSEQSLSHETRCLDLTAYRNLSHRAQHVFAKQRDRIYSLFQAYVKYKKQRGEYDTADRTHRILKAFDATGVPGAKIDYLYVDEAQDNILIDAMLLRSLCRNPNGLFWAGDTAQTIAIGSSFVFNDLKAFLYRLEQHREQGERGVTQSELRTFQLAVNYRSHGGIVRCATAVVELITHFWPYAIDSLVPEQGIVDGAKPIFFSGWDTDTFKYEQFLSGPSTLYESKGLEFDDVLLYKFFEDSPVDLSQWRVVLNLVGPLTKRSVNVPRFDEARHAGVCSELKFLYVAITRSRKNLWIVDRSDKAEPMKVAIRSVLPLPARLIFFQMLWESKGYIQSCVPGDEVPRIAVSSTPKEWSTAGRNLFRNRRYMQAVHAFERAGMAREAKISHTHYLRDVARSIQSVNKETRSAKWNAFCSAAQSFLECAYNAKDTERRVFFHNAADCFENAGSCGDNMEAYGEAAHAYEDADEYTPAARLYMKTEMFDKAVNVVRNHRFKVDKELANTVQDVARLFYLKNKELKKAMTLFESIEELLQYLEDNILLDDCHAAVLADLGRYQEAADIHLSEGRTMEAIDVLLDDKENEESRRRANDCILQGLWETTSFSQRIKDTDVAALEFLRLASKVDEDATRLSPTQKDELEMFQNLHTSDDATTFRQLACRFLGRKEIHQTVLCFDHYFINFPSTLEVTNADMVTILEDFGQYCRSFRDLILGLDVGDEYTQKIFNFRPASIGNVCRIRTETWLYQQVMDVSAKLQVLENDDEFIVVSSHELQHFLKAVLWQRLEQRILDENSLCHLIRVFTPCLVFVMNGECRRVNCPRHHVDYQELTQDWFDRQVRVHLLQILIYHLYLGIPTPKNRAQTIQDRRYWIHRFHETLRPPAHYLGSETSVFQAVSKVPEAAPGSQTIVKWLRDILGNQELPFDRMLLTFLYEGASLLMLFDRNARSDLLRVPLLSVFAGQPSYYRRNGTVYAVPELYHCLKAADNSFISAGILFFQHIVDRRIFIDANALCHLFEFLAGSVILARVQFNLHNVVLPRGWILALLHQIAARKPDTISVDRLLLYMQTLLEILIKGGEEAKYLLFEGRDISELPTFRALFIHRICRAMVLIGCNIPDNNLRDDIFRMLRVLETTRAHHSFRRMARSWGGIVIAVRTSCTNSHLDEMVQFYSTEMPSPERPPPEGIQRIFFKNLDDVSSALSTVEAQGDTASEMERPAEHQTEQPEVVVLDLEQKDVALRLLHMYRKRVRNKKLEMRKTTTQKACDSYFETCLRLALNPEKMQWPYGFYYRKLYLGLVPHLLACVKGVEEYAFSAKARIRKRYGEGERLDYDKMHKTMSEIVTIIKGCRKLGPRLDPSSEVHKRRDIEGLKQLVREVEELVNRVPSGAGLNVHFNLQLAIKGITEPKRGG</sequence>
<evidence type="ECO:0000256" key="2">
    <source>
        <dbReference type="ARBA" id="ARBA00022801"/>
    </source>
</evidence>
<keyword evidence="4 5" id="KW-0067">ATP-binding</keyword>
<dbReference type="SUPFAM" id="SSF52540">
    <property type="entry name" value="P-loop containing nucleoside triphosphate hydrolases"/>
    <property type="match status" value="1"/>
</dbReference>
<accession>A0A4Q2D412</accession>
<dbReference type="PROSITE" id="PS51198">
    <property type="entry name" value="UVRD_HELICASE_ATP_BIND"/>
    <property type="match status" value="1"/>
</dbReference>
<evidence type="ECO:0000256" key="3">
    <source>
        <dbReference type="ARBA" id="ARBA00022806"/>
    </source>
</evidence>
<dbReference type="GO" id="GO:0004386">
    <property type="term" value="F:helicase activity"/>
    <property type="evidence" value="ECO:0007669"/>
    <property type="project" value="UniProtKB-UniRule"/>
</dbReference>
<evidence type="ECO:0000256" key="4">
    <source>
        <dbReference type="ARBA" id="ARBA00022840"/>
    </source>
</evidence>
<evidence type="ECO:0000313" key="8">
    <source>
        <dbReference type="EMBL" id="RXW14070.1"/>
    </source>
</evidence>
<dbReference type="GO" id="GO:0016787">
    <property type="term" value="F:hydrolase activity"/>
    <property type="evidence" value="ECO:0007669"/>
    <property type="project" value="UniProtKB-UniRule"/>
</dbReference>
<dbReference type="OrthoDB" id="3156807at2759"/>
<organism evidence="8 9">
    <name type="scientific">Candolleomyces aberdarensis</name>
    <dbReference type="NCBI Taxonomy" id="2316362"/>
    <lineage>
        <taxon>Eukaryota</taxon>
        <taxon>Fungi</taxon>
        <taxon>Dikarya</taxon>
        <taxon>Basidiomycota</taxon>
        <taxon>Agaricomycotina</taxon>
        <taxon>Agaricomycetes</taxon>
        <taxon>Agaricomycetidae</taxon>
        <taxon>Agaricales</taxon>
        <taxon>Agaricineae</taxon>
        <taxon>Psathyrellaceae</taxon>
        <taxon>Candolleomyces</taxon>
    </lineage>
</organism>
<dbReference type="Pfam" id="PF00580">
    <property type="entry name" value="UvrD-helicase"/>
    <property type="match status" value="1"/>
</dbReference>
<reference evidence="8 9" key="1">
    <citation type="submission" date="2019-01" db="EMBL/GenBank/DDBJ databases">
        <title>Draft genome sequence of Psathyrella aberdarensis IHI B618.</title>
        <authorList>
            <person name="Buettner E."/>
            <person name="Kellner H."/>
        </authorList>
    </citation>
    <scope>NUCLEOTIDE SEQUENCE [LARGE SCALE GENOMIC DNA]</scope>
    <source>
        <strain evidence="8 9">IHI B618</strain>
    </source>
</reference>
<evidence type="ECO:0000256" key="1">
    <source>
        <dbReference type="ARBA" id="ARBA00022741"/>
    </source>
</evidence>
<feature type="binding site" evidence="5">
    <location>
        <begin position="500"/>
        <end position="507"/>
    </location>
    <ligand>
        <name>ATP</name>
        <dbReference type="ChEBI" id="CHEBI:30616"/>
    </ligand>
</feature>
<name>A0A4Q2D412_9AGAR</name>
<dbReference type="InterPro" id="IPR011990">
    <property type="entry name" value="TPR-like_helical_dom_sf"/>
</dbReference>
<keyword evidence="1 5" id="KW-0547">Nucleotide-binding</keyword>
<dbReference type="InterPro" id="IPR014016">
    <property type="entry name" value="UvrD-like_ATP-bd"/>
</dbReference>
<keyword evidence="3 5" id="KW-0347">Helicase</keyword>
<comment type="caution">
    <text evidence="8">The sequence shown here is derived from an EMBL/GenBank/DDBJ whole genome shotgun (WGS) entry which is preliminary data.</text>
</comment>
<dbReference type="EMBL" id="SDEE01000771">
    <property type="protein sequence ID" value="RXW14070.1"/>
    <property type="molecule type" value="Genomic_DNA"/>
</dbReference>
<dbReference type="Gene3D" id="1.25.40.10">
    <property type="entry name" value="Tetratricopeptide repeat domain"/>
    <property type="match status" value="1"/>
</dbReference>
<keyword evidence="9" id="KW-1185">Reference proteome</keyword>
<evidence type="ECO:0000313" key="9">
    <source>
        <dbReference type="Proteomes" id="UP000290288"/>
    </source>
</evidence>